<feature type="domain" description="PRTase-CE" evidence="1">
    <location>
        <begin position="81"/>
        <end position="358"/>
    </location>
</feature>
<name>A0ABV4XD04_9CYAN</name>
<gene>
    <name evidence="2" type="ORF">ACE1CC_27870</name>
</gene>
<dbReference type="RefSeq" id="WP_413273687.1">
    <property type="nucleotide sequence ID" value="NZ_JBHFNQ010000206.1"/>
</dbReference>
<evidence type="ECO:0000313" key="2">
    <source>
        <dbReference type="EMBL" id="MFB2880683.1"/>
    </source>
</evidence>
<evidence type="ECO:0000313" key="3">
    <source>
        <dbReference type="Proteomes" id="UP001576774"/>
    </source>
</evidence>
<dbReference type="EMBL" id="JBHFNQ010000206">
    <property type="protein sequence ID" value="MFB2880683.1"/>
    <property type="molecule type" value="Genomic_DNA"/>
</dbReference>
<protein>
    <recommendedName>
        <fullName evidence="1">PRTase-CE domain-containing protein</fullName>
    </recommendedName>
</protein>
<dbReference type="Pfam" id="PF24390">
    <property type="entry name" value="PRTase-CE"/>
    <property type="match status" value="1"/>
</dbReference>
<accession>A0ABV4XD04</accession>
<evidence type="ECO:0000259" key="1">
    <source>
        <dbReference type="Pfam" id="PF24390"/>
    </source>
</evidence>
<dbReference type="Proteomes" id="UP001576774">
    <property type="component" value="Unassembled WGS sequence"/>
</dbReference>
<comment type="caution">
    <text evidence="2">The sequence shown here is derived from an EMBL/GenBank/DDBJ whole genome shotgun (WGS) entry which is preliminary data.</text>
</comment>
<proteinExistence type="predicted"/>
<reference evidence="2 3" key="1">
    <citation type="submission" date="2024-09" db="EMBL/GenBank/DDBJ databases">
        <title>Floridaenema gen nov. (Aerosakkonemataceae, Aerosakkonematales ord. nov., Cyanobacteria) from benthic tropical and subtropical fresh waters, with the description of four new species.</title>
        <authorList>
            <person name="Moretto J.A."/>
            <person name="Berthold D.E."/>
            <person name="Lefler F.W."/>
            <person name="Huang I.-S."/>
            <person name="Laughinghouse H. IV."/>
        </authorList>
    </citation>
    <scope>NUCLEOTIDE SEQUENCE [LARGE SCALE GENOMIC DNA]</scope>
    <source>
        <strain evidence="2 3">BLCC-F46</strain>
    </source>
</reference>
<sequence>MEDDRKKANHSSQSKSDRIKKYIHSLQISLSDITQPYSRPLSSILPEERQVETSLLFDDIEIEGCRERFSSWTSLISTKKIRDWLNQFETILEQNIAYLLLSKLQFFSKSDIESAARSLQIKLLNLLVEQENLRQAFRSDPKATIKDEAEMQKWLRNKVIYYARLPEPPDTSIESQDILWSVYERSALTKTSVPNAKKFKPLEEHFKGSSNQPETSVFVFMDYTNGSGNQLAKCIREINKLLEQYPAYQQSLFIFMYVVQATSFNLASIEFAPENSETIYYEPMLGYKSQEIMDILASHQISESEYDDFIEKYCLRASGKSAAGYRDSGALTCHHYSCPNNTLPFFHKPGEHWEELFRNSQTPSATRYRQK</sequence>
<keyword evidence="3" id="KW-1185">Reference proteome</keyword>
<dbReference type="InterPro" id="IPR056920">
    <property type="entry name" value="PRTase-CE"/>
</dbReference>
<organism evidence="2 3">
    <name type="scientific">Floridaenema aerugineum BLCC-F46</name>
    <dbReference type="NCBI Taxonomy" id="3153654"/>
    <lineage>
        <taxon>Bacteria</taxon>
        <taxon>Bacillati</taxon>
        <taxon>Cyanobacteriota</taxon>
        <taxon>Cyanophyceae</taxon>
        <taxon>Oscillatoriophycideae</taxon>
        <taxon>Aerosakkonematales</taxon>
        <taxon>Aerosakkonemataceae</taxon>
        <taxon>Floridanema</taxon>
        <taxon>Floridanema aerugineum</taxon>
    </lineage>
</organism>